<sequence>MTRIRAYLESLKQVFEG</sequence>
<reference evidence="1" key="1">
    <citation type="submission" date="2014-11" db="EMBL/GenBank/DDBJ databases">
        <authorList>
            <person name="Amaro Gonzalez C."/>
        </authorList>
    </citation>
    <scope>NUCLEOTIDE SEQUENCE</scope>
</reference>
<organism evidence="1">
    <name type="scientific">Anguilla anguilla</name>
    <name type="common">European freshwater eel</name>
    <name type="synonym">Muraena anguilla</name>
    <dbReference type="NCBI Taxonomy" id="7936"/>
    <lineage>
        <taxon>Eukaryota</taxon>
        <taxon>Metazoa</taxon>
        <taxon>Chordata</taxon>
        <taxon>Craniata</taxon>
        <taxon>Vertebrata</taxon>
        <taxon>Euteleostomi</taxon>
        <taxon>Actinopterygii</taxon>
        <taxon>Neopterygii</taxon>
        <taxon>Teleostei</taxon>
        <taxon>Anguilliformes</taxon>
        <taxon>Anguillidae</taxon>
        <taxon>Anguilla</taxon>
    </lineage>
</organism>
<dbReference type="EMBL" id="GBXM01059457">
    <property type="protein sequence ID" value="JAH49120.1"/>
    <property type="molecule type" value="Transcribed_RNA"/>
</dbReference>
<name>A0A0E9T8B9_ANGAN</name>
<dbReference type="AlphaFoldDB" id="A0A0E9T8B9"/>
<reference evidence="1" key="2">
    <citation type="journal article" date="2015" name="Fish Shellfish Immunol.">
        <title>Early steps in the European eel (Anguilla anguilla)-Vibrio vulnificus interaction in the gills: Role of the RtxA13 toxin.</title>
        <authorList>
            <person name="Callol A."/>
            <person name="Pajuelo D."/>
            <person name="Ebbesson L."/>
            <person name="Teles M."/>
            <person name="MacKenzie S."/>
            <person name="Amaro C."/>
        </authorList>
    </citation>
    <scope>NUCLEOTIDE SEQUENCE</scope>
</reference>
<protein>
    <submittedName>
        <fullName evidence="1">Uncharacterized protein</fullName>
    </submittedName>
</protein>
<accession>A0A0E9T8B9</accession>
<evidence type="ECO:0000313" key="1">
    <source>
        <dbReference type="EMBL" id="JAH49120.1"/>
    </source>
</evidence>
<proteinExistence type="predicted"/>